<feature type="compositionally biased region" description="Polar residues" evidence="8">
    <location>
        <begin position="477"/>
        <end position="496"/>
    </location>
</feature>
<feature type="compositionally biased region" description="Polar residues" evidence="8">
    <location>
        <begin position="699"/>
        <end position="708"/>
    </location>
</feature>
<evidence type="ECO:0000256" key="8">
    <source>
        <dbReference type="SAM" id="MobiDB-lite"/>
    </source>
</evidence>
<dbReference type="AlphaFoldDB" id="A0A367L4W8"/>
<dbReference type="GO" id="GO:0004222">
    <property type="term" value="F:metalloendopeptidase activity"/>
    <property type="evidence" value="ECO:0007669"/>
    <property type="project" value="InterPro"/>
</dbReference>
<proteinExistence type="inferred from homology"/>
<evidence type="ECO:0000256" key="2">
    <source>
        <dbReference type="ARBA" id="ARBA00010279"/>
    </source>
</evidence>
<feature type="compositionally biased region" description="Basic and acidic residues" evidence="8">
    <location>
        <begin position="558"/>
        <end position="569"/>
    </location>
</feature>
<protein>
    <recommendedName>
        <fullName evidence="9">Lysine-specific metallo-endopeptidase domain-containing protein</fullName>
    </recommendedName>
</protein>
<feature type="compositionally biased region" description="Polar residues" evidence="8">
    <location>
        <begin position="762"/>
        <end position="773"/>
    </location>
</feature>
<dbReference type="GO" id="GO:0046872">
    <property type="term" value="F:metal ion binding"/>
    <property type="evidence" value="ECO:0007669"/>
    <property type="project" value="UniProtKB-KW"/>
</dbReference>
<dbReference type="InterPro" id="IPR029463">
    <property type="entry name" value="Lys_MEP"/>
</dbReference>
<evidence type="ECO:0000256" key="3">
    <source>
        <dbReference type="ARBA" id="ARBA00022670"/>
    </source>
</evidence>
<gene>
    <name evidence="10" type="ORF">L249_3653</name>
</gene>
<keyword evidence="5" id="KW-0378">Hydrolase</keyword>
<dbReference type="InterPro" id="IPR024079">
    <property type="entry name" value="MetalloPept_cat_dom_sf"/>
</dbReference>
<keyword evidence="4" id="KW-0479">Metal-binding</keyword>
<keyword evidence="3" id="KW-0645">Protease</keyword>
<dbReference type="Gene3D" id="3.40.390.10">
    <property type="entry name" value="Collagenase (Catalytic Domain)"/>
    <property type="match status" value="1"/>
</dbReference>
<evidence type="ECO:0000256" key="4">
    <source>
        <dbReference type="ARBA" id="ARBA00022723"/>
    </source>
</evidence>
<dbReference type="STRING" id="1330021.A0A367L4W8"/>
<evidence type="ECO:0000256" key="5">
    <source>
        <dbReference type="ARBA" id="ARBA00022801"/>
    </source>
</evidence>
<name>A0A367L4W8_9HYPO</name>
<reference evidence="10 11" key="1">
    <citation type="journal article" date="2015" name="BMC Genomics">
        <title>Insights from the genome of Ophiocordyceps polyrhachis-furcata to pathogenicity and host specificity in insect fungi.</title>
        <authorList>
            <person name="Wichadakul D."/>
            <person name="Kobmoo N."/>
            <person name="Ingsriswang S."/>
            <person name="Tangphatsornruang S."/>
            <person name="Chantasingh D."/>
            <person name="Luangsa-ard J.J."/>
            <person name="Eurwilaichitr L."/>
        </authorList>
    </citation>
    <scope>NUCLEOTIDE SEQUENCE [LARGE SCALE GENOMIC DNA]</scope>
    <source>
        <strain evidence="10 11">BCC 54312</strain>
    </source>
</reference>
<evidence type="ECO:0000313" key="10">
    <source>
        <dbReference type="EMBL" id="RCI09470.1"/>
    </source>
</evidence>
<sequence length="856" mass="90242">MYTRVICYGIVQRPFLPLLTPSGIHVEDGAEDQTESHHVKESTALTFDDEEITLNTGVGAAFIWHSRKTVYDVYVRLLVASHAPLLINSSFETVANELPRLLPARLDCPAGIIPELGNSLFQSSLMWKACSREMIRRRMLNQRHDSTQLHQNQSSIVNEVKETVMAGCYLISLPSLYSHSSFLCRDRIRHSFSSSSSLSLSFSYLFSRTSSSLISFLQNIIVIIIMKSPLVLTTAALFLTTTTTTSAASIQVSHALKARAVDSSCTGPKQQLVEEMMRDCAEMATKASAAAKEGNTKFLRKIFKTSSADQVAANFDKIARACAKNSKTPVRCSPSQQACAEGLTGSSLSYDSIAATAQPGHGVKLCPVTHQREKVEKACGQNNGGGLLVHEMSHDVLETLDSKTGRYGYDVTVDDQEPLKHADAYNFFSQATGLNCSEEDMRSGGVVEGVSHIIDNGFGFGDQRLEKLPPVPDENESSSPGSSDAGKRNSTPTTSFGPEETRGTRFNLTDAGGETGGGGGDGHGRDPLSQPEPLDRPGSNSPDEDDGLDRNGSSGPREQQDRPGGRTSEEPTPSEPASLDSSGNRAEEPTPSKPASLDSSGNRAEEPTPSKPASPGSSEDQFGDSNSPNQPGKTTTGGTAGFETMSGSRAPDSSKLSPSISSSDATASDTRAGSKNRGSSSLGPEQGNLIGASDPAASTAGSKGQSIDSLDASARGQDRGSSNPISSATPRKSVSNIRGQSRDSLVNPADENRGNLIDSGNKKPTTNASNRGRSATDLMGSLNAVTAGGEEADNSLDLGSSIDGGLTPGRVGLEDTPQTLQQSSEASSFTDTGMGGSPAREQMMTGDEGLSSESAM</sequence>
<keyword evidence="6" id="KW-0862">Zinc</keyword>
<keyword evidence="11" id="KW-1185">Reference proteome</keyword>
<comment type="caution">
    <text evidence="10">The sequence shown here is derived from an EMBL/GenBank/DDBJ whole genome shotgun (WGS) entry which is preliminary data.</text>
</comment>
<dbReference type="Proteomes" id="UP000253664">
    <property type="component" value="Unassembled WGS sequence"/>
</dbReference>
<feature type="compositionally biased region" description="Polar residues" evidence="8">
    <location>
        <begin position="816"/>
        <end position="831"/>
    </location>
</feature>
<dbReference type="OrthoDB" id="412874at2759"/>
<feature type="compositionally biased region" description="Polar residues" evidence="8">
    <location>
        <begin position="719"/>
        <end position="744"/>
    </location>
</feature>
<dbReference type="InterPro" id="IPR050414">
    <property type="entry name" value="Fungal_M35_metalloproteases"/>
</dbReference>
<feature type="compositionally biased region" description="Polar residues" evidence="8">
    <location>
        <begin position="615"/>
        <end position="637"/>
    </location>
</feature>
<feature type="region of interest" description="Disordered" evidence="8">
    <location>
        <begin position="461"/>
        <end position="856"/>
    </location>
</feature>
<dbReference type="PANTHER" id="PTHR37016:SF3">
    <property type="entry name" value="NEUTRAL PROTEASE 2-RELATED"/>
    <property type="match status" value="1"/>
</dbReference>
<dbReference type="PANTHER" id="PTHR37016">
    <property type="match status" value="1"/>
</dbReference>
<evidence type="ECO:0000256" key="1">
    <source>
        <dbReference type="ARBA" id="ARBA00001947"/>
    </source>
</evidence>
<keyword evidence="7" id="KW-0482">Metalloprotease</keyword>
<evidence type="ECO:0000256" key="6">
    <source>
        <dbReference type="ARBA" id="ARBA00022833"/>
    </source>
</evidence>
<dbReference type="GO" id="GO:0006508">
    <property type="term" value="P:proteolysis"/>
    <property type="evidence" value="ECO:0007669"/>
    <property type="project" value="UniProtKB-KW"/>
</dbReference>
<evidence type="ECO:0000256" key="7">
    <source>
        <dbReference type="ARBA" id="ARBA00023049"/>
    </source>
</evidence>
<dbReference type="EMBL" id="LKCN02000015">
    <property type="protein sequence ID" value="RCI09470.1"/>
    <property type="molecule type" value="Genomic_DNA"/>
</dbReference>
<feature type="domain" description="Lysine-specific metallo-endopeptidase" evidence="9">
    <location>
        <begin position="290"/>
        <end position="429"/>
    </location>
</feature>
<dbReference type="SUPFAM" id="SSF55486">
    <property type="entry name" value="Metalloproteases ('zincins'), catalytic domain"/>
    <property type="match status" value="1"/>
</dbReference>
<evidence type="ECO:0000259" key="9">
    <source>
        <dbReference type="Pfam" id="PF14521"/>
    </source>
</evidence>
<comment type="similarity">
    <text evidence="2">Belongs to the peptidase M35 family.</text>
</comment>
<evidence type="ECO:0000313" key="11">
    <source>
        <dbReference type="Proteomes" id="UP000253664"/>
    </source>
</evidence>
<feature type="compositionally biased region" description="Low complexity" evidence="8">
    <location>
        <begin position="653"/>
        <end position="673"/>
    </location>
</feature>
<accession>A0A367L4W8</accession>
<organism evidence="10 11">
    <name type="scientific">Ophiocordyceps polyrhachis-furcata BCC 54312</name>
    <dbReference type="NCBI Taxonomy" id="1330021"/>
    <lineage>
        <taxon>Eukaryota</taxon>
        <taxon>Fungi</taxon>
        <taxon>Dikarya</taxon>
        <taxon>Ascomycota</taxon>
        <taxon>Pezizomycotina</taxon>
        <taxon>Sordariomycetes</taxon>
        <taxon>Hypocreomycetidae</taxon>
        <taxon>Hypocreales</taxon>
        <taxon>Ophiocordycipitaceae</taxon>
        <taxon>Ophiocordyceps</taxon>
    </lineage>
</organism>
<comment type="cofactor">
    <cofactor evidence="1">
        <name>Zn(2+)</name>
        <dbReference type="ChEBI" id="CHEBI:29105"/>
    </cofactor>
</comment>
<dbReference type="Pfam" id="PF14521">
    <property type="entry name" value="Aspzincin_M35"/>
    <property type="match status" value="1"/>
</dbReference>